<evidence type="ECO:0000313" key="2">
    <source>
        <dbReference type="Proteomes" id="UP000003323"/>
    </source>
</evidence>
<gene>
    <name evidence="1" type="ORF">HMPREF0168_0274</name>
</gene>
<dbReference type="HOGENOM" id="CLU_3285646_0_0_11"/>
<proteinExistence type="predicted"/>
<dbReference type="AlphaFoldDB" id="E0Q567"/>
<evidence type="ECO:0000313" key="1">
    <source>
        <dbReference type="EMBL" id="EFM42311.1"/>
    </source>
</evidence>
<protein>
    <submittedName>
        <fullName evidence="1">Uncharacterized protein</fullName>
    </submittedName>
</protein>
<organism evidence="1 2">
    <name type="scientific">Bifidobacterium dentium ATCC 27679</name>
    <dbReference type="NCBI Taxonomy" id="871562"/>
    <lineage>
        <taxon>Bacteria</taxon>
        <taxon>Bacillati</taxon>
        <taxon>Actinomycetota</taxon>
        <taxon>Actinomycetes</taxon>
        <taxon>Bifidobacteriales</taxon>
        <taxon>Bifidobacteriaceae</taxon>
        <taxon>Bifidobacterium</taxon>
    </lineage>
</organism>
<sequence length="40" mass="4207">MLADDVLSGEPTAVLNEVLSITAQEYAVLMVSGMVVQSPQ</sequence>
<dbReference type="EMBL" id="AEEQ01000005">
    <property type="protein sequence ID" value="EFM42311.1"/>
    <property type="molecule type" value="Genomic_DNA"/>
</dbReference>
<reference evidence="1 2" key="1">
    <citation type="submission" date="2010-08" db="EMBL/GenBank/DDBJ databases">
        <authorList>
            <person name="Muzny D."/>
            <person name="Qin X."/>
            <person name="Deng J."/>
            <person name="Jiang H."/>
            <person name="Liu Y."/>
            <person name="Qu J."/>
            <person name="Song X.-Z."/>
            <person name="Zhang L."/>
            <person name="Thornton R."/>
            <person name="Coyle M."/>
            <person name="Francisco L."/>
            <person name="Jackson L."/>
            <person name="Javaid M."/>
            <person name="Korchina V."/>
            <person name="Kovar C."/>
            <person name="Mata R."/>
            <person name="Mathew T."/>
            <person name="Ngo R."/>
            <person name="Nguyen L."/>
            <person name="Nguyen N."/>
            <person name="Okwuonu G."/>
            <person name="Ongeri F."/>
            <person name="Pham C."/>
            <person name="Simmons D."/>
            <person name="Wilczek-Boney K."/>
            <person name="Hale W."/>
            <person name="Jakkamsetti A."/>
            <person name="Pham P."/>
            <person name="Ruth R."/>
            <person name="San Lucas F."/>
            <person name="Warren J."/>
            <person name="Zhang J."/>
            <person name="Zhao Z."/>
            <person name="Zhou C."/>
            <person name="Zhu D."/>
            <person name="Lee S."/>
            <person name="Bess C."/>
            <person name="Blankenburg K."/>
            <person name="Forbes L."/>
            <person name="Fu Q."/>
            <person name="Gubbala S."/>
            <person name="Hirani K."/>
            <person name="Jayaseelan J.C."/>
            <person name="Lara F."/>
            <person name="Munidasa M."/>
            <person name="Palculict T."/>
            <person name="Patil S."/>
            <person name="Pu L.-L."/>
            <person name="Saada N."/>
            <person name="Tang L."/>
            <person name="Weissenberger G."/>
            <person name="Zhu Y."/>
            <person name="Hemphill L."/>
            <person name="Shang Y."/>
            <person name="Youmans B."/>
            <person name="Ayvaz T."/>
            <person name="Ross M."/>
            <person name="Santibanez J."/>
            <person name="Aqrawi P."/>
            <person name="Gross S."/>
            <person name="Joshi V."/>
            <person name="Fowler G."/>
            <person name="Nazareth L."/>
            <person name="Reid J."/>
            <person name="Worley K."/>
            <person name="Petrosino J."/>
            <person name="Highlander S."/>
            <person name="Gibbs R."/>
        </authorList>
    </citation>
    <scope>NUCLEOTIDE SEQUENCE [LARGE SCALE GENOMIC DNA]</scope>
    <source>
        <strain evidence="1 2">ATCC 27679</strain>
    </source>
</reference>
<accession>E0Q567</accession>
<comment type="caution">
    <text evidence="1">The sequence shown here is derived from an EMBL/GenBank/DDBJ whole genome shotgun (WGS) entry which is preliminary data.</text>
</comment>
<dbReference type="Proteomes" id="UP000003323">
    <property type="component" value="Unassembled WGS sequence"/>
</dbReference>
<name>E0Q567_9BIFI</name>